<feature type="transmembrane region" description="Helical" evidence="1">
    <location>
        <begin position="124"/>
        <end position="144"/>
    </location>
</feature>
<organism evidence="2 3">
    <name type="scientific">Coemansia spiralis</name>
    <dbReference type="NCBI Taxonomy" id="417178"/>
    <lineage>
        <taxon>Eukaryota</taxon>
        <taxon>Fungi</taxon>
        <taxon>Fungi incertae sedis</taxon>
        <taxon>Zoopagomycota</taxon>
        <taxon>Kickxellomycotina</taxon>
        <taxon>Kickxellomycetes</taxon>
        <taxon>Kickxellales</taxon>
        <taxon>Kickxellaceae</taxon>
        <taxon>Coemansia</taxon>
    </lineage>
</organism>
<dbReference type="AlphaFoldDB" id="A0A9W8GIK2"/>
<name>A0A9W8GIK2_9FUNG</name>
<keyword evidence="1" id="KW-1133">Transmembrane helix</keyword>
<evidence type="ECO:0000256" key="1">
    <source>
        <dbReference type="SAM" id="Phobius"/>
    </source>
</evidence>
<keyword evidence="1" id="KW-0812">Transmembrane</keyword>
<dbReference type="EMBL" id="JANBTX010000027">
    <property type="protein sequence ID" value="KAJ2689311.1"/>
    <property type="molecule type" value="Genomic_DNA"/>
</dbReference>
<feature type="transmembrane region" description="Helical" evidence="1">
    <location>
        <begin position="156"/>
        <end position="178"/>
    </location>
</feature>
<evidence type="ECO:0008006" key="4">
    <source>
        <dbReference type="Google" id="ProtNLM"/>
    </source>
</evidence>
<keyword evidence="3" id="KW-1185">Reference proteome</keyword>
<sequence>MAEVIAYEDSPLAQYLQEIDASETFVAEDKPGTADIATSNSPPAALSADVSPFGEWLRQLAARPLAAPNGHKAADVIAKEMYARVLSTLADSGLVAERYTPRPFRSATQPQEIDIHAAPPRSTLSIGSGFVLAMTPVLVTFAALPFRPKGLSKMDWSVTVTVLIIMPAIIVTIALLVNELGQQRERKRNPIGKCNDVVAQVNCMVLRCRAMDGAVQRALRQVMDVDFVTRGFRLPQYRGSLAISSRPGRGTTWMAEHVRQAVDSALSESINTLADIIEHSELQPGQMESFLDSDTRVQMADLRAQLDDASELGSMTLEALRLKFALHFAMRKLWLESVVRTLESNLGADIRPEQLISLCELLGPDIARVSEAAGLLADRVKEANEAQFTARKWASLAATKADSAESHHPLVRALGSMSEALETVRAKILVCRECVSMVEDDVADSEDAQAVPSAEEIARVFASLKTDIDALNHLYQASVTSLAFYDSGSGPTSGDNDGSVAVPAELIDFEQGSTAIPDGATVFGYTPVGGDDLDAPELIFEAEIKQGGGQERLKSSNIDRSERIRLSKLKRAEEQVASARKNDIVGMISELKSAIDSRSKASTSKQAPKE</sequence>
<evidence type="ECO:0000313" key="2">
    <source>
        <dbReference type="EMBL" id="KAJ2689311.1"/>
    </source>
</evidence>
<keyword evidence="1" id="KW-0472">Membrane</keyword>
<evidence type="ECO:0000313" key="3">
    <source>
        <dbReference type="Proteomes" id="UP001151516"/>
    </source>
</evidence>
<dbReference type="OrthoDB" id="21151at2759"/>
<reference evidence="2" key="1">
    <citation type="submission" date="2022-07" db="EMBL/GenBank/DDBJ databases">
        <title>Phylogenomic reconstructions and comparative analyses of Kickxellomycotina fungi.</title>
        <authorList>
            <person name="Reynolds N.K."/>
            <person name="Stajich J.E."/>
            <person name="Barry K."/>
            <person name="Grigoriev I.V."/>
            <person name="Crous P."/>
            <person name="Smith M.E."/>
        </authorList>
    </citation>
    <scope>NUCLEOTIDE SEQUENCE</scope>
    <source>
        <strain evidence="2">CBS 109367</strain>
    </source>
</reference>
<comment type="caution">
    <text evidence="2">The sequence shown here is derived from an EMBL/GenBank/DDBJ whole genome shotgun (WGS) entry which is preliminary data.</text>
</comment>
<protein>
    <recommendedName>
        <fullName evidence="4">Myosin-binding domain-containing protein</fullName>
    </recommendedName>
</protein>
<accession>A0A9W8GIK2</accession>
<dbReference type="Proteomes" id="UP001151516">
    <property type="component" value="Unassembled WGS sequence"/>
</dbReference>
<gene>
    <name evidence="2" type="ORF">IWW39_001549</name>
</gene>
<proteinExistence type="predicted"/>